<dbReference type="GO" id="GO:0000122">
    <property type="term" value="P:negative regulation of transcription by RNA polymerase II"/>
    <property type="evidence" value="ECO:0007669"/>
    <property type="project" value="UniProtKB-ARBA"/>
</dbReference>
<evidence type="ECO:0000313" key="10">
    <source>
        <dbReference type="EMBL" id="KRY31409.1"/>
    </source>
</evidence>
<evidence type="ECO:0000256" key="1">
    <source>
        <dbReference type="ARBA" id="ARBA00004123"/>
    </source>
</evidence>
<evidence type="ECO:0000313" key="11">
    <source>
        <dbReference type="Proteomes" id="UP000054776"/>
    </source>
</evidence>
<dbReference type="PANTHER" id="PTHR24394">
    <property type="entry name" value="ZINC FINGER PROTEIN"/>
    <property type="match status" value="1"/>
</dbReference>
<organism evidence="10 11">
    <name type="scientific">Trichinella spiralis</name>
    <name type="common">Trichina worm</name>
    <dbReference type="NCBI Taxonomy" id="6334"/>
    <lineage>
        <taxon>Eukaryota</taxon>
        <taxon>Metazoa</taxon>
        <taxon>Ecdysozoa</taxon>
        <taxon>Nematoda</taxon>
        <taxon>Enoplea</taxon>
        <taxon>Dorylaimia</taxon>
        <taxon>Trichinellida</taxon>
        <taxon>Trichinellidae</taxon>
        <taxon>Trichinella</taxon>
    </lineage>
</organism>
<proteinExistence type="predicted"/>
<evidence type="ECO:0000256" key="3">
    <source>
        <dbReference type="ARBA" id="ARBA00022737"/>
    </source>
</evidence>
<evidence type="ECO:0000256" key="2">
    <source>
        <dbReference type="ARBA" id="ARBA00022723"/>
    </source>
</evidence>
<keyword evidence="11" id="KW-1185">Reference proteome</keyword>
<evidence type="ECO:0000256" key="6">
    <source>
        <dbReference type="ARBA" id="ARBA00023242"/>
    </source>
</evidence>
<feature type="domain" description="C2H2-type" evidence="9">
    <location>
        <begin position="29"/>
        <end position="56"/>
    </location>
</feature>
<keyword evidence="6" id="KW-0539">Nucleus</keyword>
<comment type="caution">
    <text evidence="10">The sequence shown here is derived from an EMBL/GenBank/DDBJ whole genome shotgun (WGS) entry which is preliminary data.</text>
</comment>
<dbReference type="GO" id="GO:0000981">
    <property type="term" value="F:DNA-binding transcription factor activity, RNA polymerase II-specific"/>
    <property type="evidence" value="ECO:0007669"/>
    <property type="project" value="TreeGrafter"/>
</dbReference>
<dbReference type="GO" id="GO:0008270">
    <property type="term" value="F:zinc ion binding"/>
    <property type="evidence" value="ECO:0007669"/>
    <property type="project" value="UniProtKB-KW"/>
</dbReference>
<dbReference type="SUPFAM" id="SSF57667">
    <property type="entry name" value="beta-beta-alpha zinc fingers"/>
    <property type="match status" value="2"/>
</dbReference>
<dbReference type="PANTHER" id="PTHR24394:SF44">
    <property type="entry name" value="ZINC FINGER PROTEIN 271-LIKE"/>
    <property type="match status" value="1"/>
</dbReference>
<dbReference type="InterPro" id="IPR036236">
    <property type="entry name" value="Znf_C2H2_sf"/>
</dbReference>
<dbReference type="Gene3D" id="3.30.160.60">
    <property type="entry name" value="Classic Zinc Finger"/>
    <property type="match status" value="2"/>
</dbReference>
<keyword evidence="4 7" id="KW-0863">Zinc-finger</keyword>
<evidence type="ECO:0000256" key="4">
    <source>
        <dbReference type="ARBA" id="ARBA00022771"/>
    </source>
</evidence>
<evidence type="ECO:0000256" key="5">
    <source>
        <dbReference type="ARBA" id="ARBA00022833"/>
    </source>
</evidence>
<dbReference type="SMART" id="SM00355">
    <property type="entry name" value="ZnF_C2H2"/>
    <property type="match status" value="4"/>
</dbReference>
<protein>
    <submittedName>
        <fullName evidence="10">Zinc finger protein</fullName>
    </submittedName>
</protein>
<keyword evidence="5" id="KW-0862">Zinc</keyword>
<evidence type="ECO:0000256" key="7">
    <source>
        <dbReference type="PROSITE-ProRule" id="PRU00042"/>
    </source>
</evidence>
<dbReference type="GO" id="GO:0005634">
    <property type="term" value="C:nucleus"/>
    <property type="evidence" value="ECO:0007669"/>
    <property type="project" value="UniProtKB-SubCell"/>
</dbReference>
<feature type="domain" description="C2H2-type" evidence="9">
    <location>
        <begin position="815"/>
        <end position="842"/>
    </location>
</feature>
<sequence>MECPFCGKKFKGRVQFSDHINIHFGIRPFQCSKCNKCYNNRGAYHNHMRIHSNERLYICMLCKADFLWEASLKWHLNVHKKKGEITAGMASQLYERTVNVVRFKKKQLKLAAQAEKENYIPNPIMEKNLPDLLPYNCGKQQGTVNMYDKGAKDRINCQLPGISAFRKNYNYENTKNYKYWMNEANAFYTNTEECFSQLANGSANTKYILHVLYYLKQMTYLNFWYISLHSLILEQINSNAANYYRQNPKRPFQNGTNYMYQNHYSHPFIITKEYDQSNTAAPENKSFYGATTGQFNYEGKNFFKTYNQGACIMKPCKYYSIQQCDEYDCYLKSIACYSTNPNESSELPANQSNRHISSLVGKEKEEKDLLALAMEVLYETEPRETNGEEKENFPTVANGNNIKSSGKDWRNHIIQQSAQTNCSFERNSHQQLYRTSIPVNSHIPQYTYDSVSKEEHVHQYSTENEAHQDRAINNYIEIKKENMDITYQNSFNAENQKYHNTSLSNKQEDKRWLASSIEVLYDIRPEDYEVNTNTVKTATIANSESIQKISEYYTTPKQETVNHFQNFYEQPNGSLYLNDEFQTVYSPNFHGIYENNTTKNFHQISPNMTTEQQFIPEQPFHYTFGEQYNLQNASAHGNINDHAFNANYAYYQPHETFDQQFIPQPEGNPYYQNNQQAVYANETFHPLWNIVQPQISYNQDFEYDNGSLKQFNGSEIIADSSQMFQNNVSATSIAMNVEQYERVRWFLNRCTHFVFYRIHDHQQPWNHSQDSTAFMNPSTIHPGRHPHECPDDKTYVCDNDASLNSTSKRIPHGAFECPLCNRIFHWVPAFKCHVNMHKRKNEMPPSMAADMLDKLREEMQEKRKETKLTTMVQKIQAYIEKIDASTQRAINAMNYQESNGGIGTNSKENHEMENAVFHHQGFEGIGDLCTDGYVQTEEHLETEEKHVHQSNSTLNQLNARHNDYIFKDGTLILNCASAKCDPILANADFQSCMKQWMAGGGINYKILRTLNIADPQNKNSTITKRQNNFLRRKRKRQSLSNDVQNTQQYVERHLFTNQYRQEEKIPPTVMLLHPNNEFWITEQNTRYDNNAGTSFYSANVAERINSTNGNEPIQYLETTTLTNQRNFNFAPERKNPFNFTPQEHQVAANLTSNVNDDNNANIQEINNCCATQEGATENHLKNFYEQPNSSLHTNEIYKNNMEKNIQEIPPNTSSQQQFIPEQPFCYTFGEQNNLENANAHGNINDHAFNANYAYYQQNSPQETFNQNDIQPQPEENTNHQNNLQNEYVIDSPPNDLQCLISNCENVQNSYCLWEQFDAIFDDAMMLNTNEPTFQNNYEHEFDNTDAAFYRVNEELEQSFSLKSYEKKCDSKPSKKTTNHPNLPVKESVVWEESQYRDIFDPELLEELEEQMMDLDEWFYKIT</sequence>
<dbReference type="Pfam" id="PF00096">
    <property type="entry name" value="zf-C2H2"/>
    <property type="match status" value="2"/>
</dbReference>
<keyword evidence="2" id="KW-0479">Metal-binding</keyword>
<reference evidence="10 11" key="1">
    <citation type="submission" date="2015-01" db="EMBL/GenBank/DDBJ databases">
        <title>Evolution of Trichinella species and genotypes.</title>
        <authorList>
            <person name="Korhonen P.K."/>
            <person name="Edoardo P."/>
            <person name="Giuseppe L.R."/>
            <person name="Gasser R.B."/>
        </authorList>
    </citation>
    <scope>NUCLEOTIDE SEQUENCE [LARGE SCALE GENOMIC DNA]</scope>
    <source>
        <strain evidence="10">ISS3</strain>
    </source>
</reference>
<feature type="compositionally biased region" description="Basic and acidic residues" evidence="8">
    <location>
        <begin position="381"/>
        <end position="392"/>
    </location>
</feature>
<gene>
    <name evidence="10" type="primary">ZNF236</name>
    <name evidence="10" type="ORF">T01_1981</name>
</gene>
<dbReference type="EMBL" id="JYDH01000119">
    <property type="protein sequence ID" value="KRY31409.1"/>
    <property type="molecule type" value="Genomic_DNA"/>
</dbReference>
<feature type="domain" description="C2H2-type" evidence="9">
    <location>
        <begin position="1"/>
        <end position="28"/>
    </location>
</feature>
<dbReference type="eggNOG" id="KOG1721">
    <property type="taxonomic scope" value="Eukaryota"/>
</dbReference>
<feature type="region of interest" description="Disordered" evidence="8">
    <location>
        <begin position="381"/>
        <end position="401"/>
    </location>
</feature>
<dbReference type="FunFam" id="3.30.160.60:FF:000446">
    <property type="entry name" value="Zinc finger protein"/>
    <property type="match status" value="1"/>
</dbReference>
<evidence type="ECO:0000256" key="8">
    <source>
        <dbReference type="SAM" id="MobiDB-lite"/>
    </source>
</evidence>
<comment type="subcellular location">
    <subcellularLocation>
        <location evidence="1">Nucleus</location>
    </subcellularLocation>
</comment>
<accession>A0A0V1B386</accession>
<dbReference type="InParanoid" id="A0A0V1B386"/>
<dbReference type="InterPro" id="IPR013087">
    <property type="entry name" value="Znf_C2H2_type"/>
</dbReference>
<feature type="domain" description="C2H2-type" evidence="9">
    <location>
        <begin position="57"/>
        <end position="84"/>
    </location>
</feature>
<dbReference type="OrthoDB" id="5919810at2759"/>
<keyword evidence="3" id="KW-0677">Repeat</keyword>
<dbReference type="PROSITE" id="PS00028">
    <property type="entry name" value="ZINC_FINGER_C2H2_1"/>
    <property type="match status" value="4"/>
</dbReference>
<dbReference type="PROSITE" id="PS50157">
    <property type="entry name" value="ZINC_FINGER_C2H2_2"/>
    <property type="match status" value="4"/>
</dbReference>
<dbReference type="Proteomes" id="UP000054776">
    <property type="component" value="Unassembled WGS sequence"/>
</dbReference>
<evidence type="ECO:0000259" key="9">
    <source>
        <dbReference type="PROSITE" id="PS50157"/>
    </source>
</evidence>
<name>A0A0V1B386_TRISP</name>